<proteinExistence type="predicted"/>
<dbReference type="EMBL" id="MQUA01000013">
    <property type="protein sequence ID" value="PQB06142.1"/>
    <property type="molecule type" value="Genomic_DNA"/>
</dbReference>
<gene>
    <name evidence="1" type="ORF">BST83_02290</name>
</gene>
<evidence type="ECO:0000313" key="1">
    <source>
        <dbReference type="EMBL" id="PQB06142.1"/>
    </source>
</evidence>
<sequence length="61" mass="6732">MASLNPSTSVLGARKAKHFLWLACFNYLKSTLNYLATFNPSQAVTTDKEIKIASNLNVLNT</sequence>
<evidence type="ECO:0000313" key="2">
    <source>
        <dbReference type="Proteomes" id="UP000239522"/>
    </source>
</evidence>
<organism evidence="1 2">
    <name type="scientific">Polaribacter filamentus</name>
    <dbReference type="NCBI Taxonomy" id="53483"/>
    <lineage>
        <taxon>Bacteria</taxon>
        <taxon>Pseudomonadati</taxon>
        <taxon>Bacteroidota</taxon>
        <taxon>Flavobacteriia</taxon>
        <taxon>Flavobacteriales</taxon>
        <taxon>Flavobacteriaceae</taxon>
    </lineage>
</organism>
<dbReference type="AlphaFoldDB" id="A0A2S7KU21"/>
<comment type="caution">
    <text evidence="1">The sequence shown here is derived from an EMBL/GenBank/DDBJ whole genome shotgun (WGS) entry which is preliminary data.</text>
</comment>
<protein>
    <submittedName>
        <fullName evidence="1">Uncharacterized protein</fullName>
    </submittedName>
</protein>
<accession>A0A2S7KU21</accession>
<reference evidence="1 2" key="1">
    <citation type="submission" date="2016-11" db="EMBL/GenBank/DDBJ databases">
        <title>Trade-off between light-utilization and light-protection in marine flavobacteria.</title>
        <authorList>
            <person name="Kumagai Y."/>
        </authorList>
    </citation>
    <scope>NUCLEOTIDE SEQUENCE [LARGE SCALE GENOMIC DNA]</scope>
    <source>
        <strain evidence="1 2">ATCC 700397</strain>
    </source>
</reference>
<dbReference type="Proteomes" id="UP000239522">
    <property type="component" value="Unassembled WGS sequence"/>
</dbReference>
<name>A0A2S7KU21_9FLAO</name>
<keyword evidence="2" id="KW-1185">Reference proteome</keyword>